<dbReference type="PROSITE" id="PS01031">
    <property type="entry name" value="SHSP"/>
    <property type="match status" value="1"/>
</dbReference>
<dbReference type="InParanoid" id="A0A507BJ68"/>
<evidence type="ECO:0000259" key="5">
    <source>
        <dbReference type="PROSITE" id="PS01031"/>
    </source>
</evidence>
<keyword evidence="1" id="KW-0346">Stress response</keyword>
<organism evidence="6 7">
    <name type="scientific">Thyridium curvatum</name>
    <dbReference type="NCBI Taxonomy" id="1093900"/>
    <lineage>
        <taxon>Eukaryota</taxon>
        <taxon>Fungi</taxon>
        <taxon>Dikarya</taxon>
        <taxon>Ascomycota</taxon>
        <taxon>Pezizomycotina</taxon>
        <taxon>Sordariomycetes</taxon>
        <taxon>Sordariomycetidae</taxon>
        <taxon>Thyridiales</taxon>
        <taxon>Thyridiaceae</taxon>
        <taxon>Thyridium</taxon>
    </lineage>
</organism>
<reference evidence="6 7" key="1">
    <citation type="submission" date="2019-06" db="EMBL/GenBank/DDBJ databases">
        <title>Draft genome sequence of the filamentous fungus Phialemoniopsis curvata isolated from diesel fuel.</title>
        <authorList>
            <person name="Varaljay V.A."/>
            <person name="Lyon W.J."/>
            <person name="Crouch A.L."/>
            <person name="Drake C.E."/>
            <person name="Hollomon J.M."/>
            <person name="Nadeau L.J."/>
            <person name="Nunn H.S."/>
            <person name="Stevenson B.S."/>
            <person name="Bojanowski C.L."/>
            <person name="Crookes-Goodson W.J."/>
        </authorList>
    </citation>
    <scope>NUCLEOTIDE SEQUENCE [LARGE SCALE GENOMIC DNA]</scope>
    <source>
        <strain evidence="6 7">D216</strain>
    </source>
</reference>
<sequence length="267" mass="29230">MHSCKSTLSRNIPRALLRQRTASTPANIKAINSIIRPVSSTTTTTTPATMSLFQRFPYAEDASFTPLFRLLDDFDTYSRAGGRTGGASGSRSAAPSFSPKFDVRETENTYELHGELPGIDRKDVSIEFTEPQTIVVRGRVERNYTSGTPPAGLVEGAAPQASGALPAASESHHHASVSDEETEAAREKGVVSAKKTEKEHAQQKQQQQQQPAERYWHQERSIGEFQRAFSFPTRVNEAGVSASLKDGILHVSVPKAIKHEKRSIAIN</sequence>
<dbReference type="RefSeq" id="XP_030999190.1">
    <property type="nucleotide sequence ID" value="XM_031137388.1"/>
</dbReference>
<evidence type="ECO:0000256" key="3">
    <source>
        <dbReference type="RuleBase" id="RU003616"/>
    </source>
</evidence>
<dbReference type="CDD" id="cd06464">
    <property type="entry name" value="ACD_sHsps-like"/>
    <property type="match status" value="1"/>
</dbReference>
<dbReference type="Proteomes" id="UP000319257">
    <property type="component" value="Unassembled WGS sequence"/>
</dbReference>
<evidence type="ECO:0000256" key="2">
    <source>
        <dbReference type="PROSITE-ProRule" id="PRU00285"/>
    </source>
</evidence>
<dbReference type="GeneID" id="41970569"/>
<evidence type="ECO:0000313" key="7">
    <source>
        <dbReference type="Proteomes" id="UP000319257"/>
    </source>
</evidence>
<dbReference type="Pfam" id="PF00011">
    <property type="entry name" value="HSP20"/>
    <property type="match status" value="1"/>
</dbReference>
<proteinExistence type="inferred from homology"/>
<gene>
    <name evidence="6" type="ORF">E0L32_003122</name>
</gene>
<dbReference type="OrthoDB" id="1431247at2759"/>
<feature type="region of interest" description="Disordered" evidence="4">
    <location>
        <begin position="146"/>
        <end position="215"/>
    </location>
</feature>
<dbReference type="PANTHER" id="PTHR11527">
    <property type="entry name" value="HEAT-SHOCK PROTEIN 20 FAMILY MEMBER"/>
    <property type="match status" value="1"/>
</dbReference>
<dbReference type="STRING" id="1093900.A0A507BJ68"/>
<accession>A0A507BJ68</accession>
<comment type="caution">
    <text evidence="6">The sequence shown here is derived from an EMBL/GenBank/DDBJ whole genome shotgun (WGS) entry which is preliminary data.</text>
</comment>
<feature type="compositionally biased region" description="Basic and acidic residues" evidence="4">
    <location>
        <begin position="170"/>
        <end position="202"/>
    </location>
</feature>
<dbReference type="AlphaFoldDB" id="A0A507BJ68"/>
<feature type="domain" description="SHSP" evidence="5">
    <location>
        <begin position="92"/>
        <end position="267"/>
    </location>
</feature>
<evidence type="ECO:0000256" key="1">
    <source>
        <dbReference type="ARBA" id="ARBA00023016"/>
    </source>
</evidence>
<dbReference type="InterPro" id="IPR031107">
    <property type="entry name" value="Small_HSP"/>
</dbReference>
<feature type="compositionally biased region" description="Low complexity" evidence="4">
    <location>
        <begin position="156"/>
        <end position="169"/>
    </location>
</feature>
<protein>
    <recommendedName>
        <fullName evidence="5">SHSP domain-containing protein</fullName>
    </recommendedName>
</protein>
<dbReference type="Gene3D" id="2.60.40.790">
    <property type="match status" value="1"/>
</dbReference>
<evidence type="ECO:0000256" key="4">
    <source>
        <dbReference type="SAM" id="MobiDB-lite"/>
    </source>
</evidence>
<dbReference type="InterPro" id="IPR008978">
    <property type="entry name" value="HSP20-like_chaperone"/>
</dbReference>
<dbReference type="SUPFAM" id="SSF49764">
    <property type="entry name" value="HSP20-like chaperones"/>
    <property type="match status" value="1"/>
</dbReference>
<comment type="similarity">
    <text evidence="2 3">Belongs to the small heat shock protein (HSP20) family.</text>
</comment>
<evidence type="ECO:0000313" key="6">
    <source>
        <dbReference type="EMBL" id="TPX17479.1"/>
    </source>
</evidence>
<dbReference type="InterPro" id="IPR002068">
    <property type="entry name" value="A-crystallin/Hsp20_dom"/>
</dbReference>
<name>A0A507BJ68_9PEZI</name>
<dbReference type="EMBL" id="SKBQ01000013">
    <property type="protein sequence ID" value="TPX17479.1"/>
    <property type="molecule type" value="Genomic_DNA"/>
</dbReference>
<keyword evidence="7" id="KW-1185">Reference proteome</keyword>